<feature type="site" description="Important for substrate specificity" evidence="8">
    <location>
        <position position="192"/>
    </location>
</feature>
<accession>A0A926DC12</accession>
<feature type="binding site" evidence="8">
    <location>
        <position position="192"/>
    </location>
    <ligand>
        <name>substrate</name>
    </ligand>
</feature>
<dbReference type="CDD" id="cd03131">
    <property type="entry name" value="GATase1_HTS"/>
    <property type="match status" value="1"/>
</dbReference>
<dbReference type="HAMAP" id="MF_00295">
    <property type="entry name" value="MetA_acyltransf"/>
    <property type="match status" value="1"/>
</dbReference>
<dbReference type="RefSeq" id="WP_249298720.1">
    <property type="nucleotide sequence ID" value="NZ_JACRSP010000001.1"/>
</dbReference>
<comment type="caution">
    <text evidence="8">Lacks conserved residue(s) required for the propagation of feature annotation.</text>
</comment>
<gene>
    <name evidence="10" type="primary">metA</name>
    <name evidence="8" type="synonym">metAA</name>
    <name evidence="10" type="ORF">H8695_00120</name>
</gene>
<evidence type="ECO:0000313" key="11">
    <source>
        <dbReference type="Proteomes" id="UP000620366"/>
    </source>
</evidence>
<reference evidence="10" key="1">
    <citation type="submission" date="2020-08" db="EMBL/GenBank/DDBJ databases">
        <title>Genome public.</title>
        <authorList>
            <person name="Liu C."/>
            <person name="Sun Q."/>
        </authorList>
    </citation>
    <scope>NUCLEOTIDE SEQUENCE</scope>
    <source>
        <strain evidence="10">BX7</strain>
    </source>
</reference>
<protein>
    <recommendedName>
        <fullName evidence="8">Homoserine O-acetyltransferase</fullName>
        <shortName evidence="8">HAT</shortName>
        <ecNumber evidence="8">2.3.1.31</ecNumber>
    </recommendedName>
    <alternativeName>
        <fullName evidence="8">Homoserine transacetylase</fullName>
        <shortName evidence="8">HTA</shortName>
    </alternativeName>
</protein>
<dbReference type="PIRSF" id="PIRSF000450">
    <property type="entry name" value="H_ser_succinyltr"/>
    <property type="match status" value="1"/>
</dbReference>
<dbReference type="InterPro" id="IPR029062">
    <property type="entry name" value="Class_I_gatase-like"/>
</dbReference>
<dbReference type="AlphaFoldDB" id="A0A926DC12"/>
<dbReference type="Pfam" id="PF04204">
    <property type="entry name" value="HTS"/>
    <property type="match status" value="1"/>
</dbReference>
<evidence type="ECO:0000256" key="5">
    <source>
        <dbReference type="ARBA" id="ARBA00023167"/>
    </source>
</evidence>
<evidence type="ECO:0000256" key="1">
    <source>
        <dbReference type="ARBA" id="ARBA00004496"/>
    </source>
</evidence>
<comment type="similarity">
    <text evidence="8">Belongs to the MetA family.</text>
</comment>
<keyword evidence="5 8" id="KW-0486">Methionine biosynthesis</keyword>
<dbReference type="Gene3D" id="3.40.50.880">
    <property type="match status" value="1"/>
</dbReference>
<dbReference type="GO" id="GO:0005737">
    <property type="term" value="C:cytoplasm"/>
    <property type="evidence" value="ECO:0007669"/>
    <property type="project" value="UniProtKB-SubCell"/>
</dbReference>
<evidence type="ECO:0000256" key="6">
    <source>
        <dbReference type="ARBA" id="ARBA00023315"/>
    </source>
</evidence>
<evidence type="ECO:0000256" key="9">
    <source>
        <dbReference type="PIRSR" id="PIRSR000450-1"/>
    </source>
</evidence>
<sequence length="311" mass="36154">MPVKIPNDLPAAATLAKENIFVMTENRAVTQDIRPLKIAILNLMPTKEVTETQLLRLIGNTPLQVSVTLLYTASHTPKHTTRQYLESFYRTFDDIGTEKFDGLIVTGAPVELKEFEQVEYWQELCRIMDWADRNVYSTIYLCWGAQAALYHYYGVNKYPLPKKMFGVFENRVLKPRNKLLRGFDDVFYAPQSRHTEVRAADIAKVRDLEILASSDEAGVYLVASRDGRRVFVTGHSEYDYDTLDREYRRDVKKGLPIEIPRNYYPGDDPSERPRVIWRAHSNALFLNWLNYCVYQETPYDLDAQDFTRSSR</sequence>
<proteinExistence type="inferred from homology"/>
<evidence type="ECO:0000313" key="10">
    <source>
        <dbReference type="EMBL" id="MBC8535102.1"/>
    </source>
</evidence>
<dbReference type="EC" id="2.3.1.31" evidence="8"/>
<comment type="pathway">
    <text evidence="8">Amino-acid biosynthesis; L-methionine biosynthesis via de novo pathway; O-acetyl-L-homoserine from L-homoserine: step 1/1.</text>
</comment>
<dbReference type="FunFam" id="3.40.50.880:FF:000004">
    <property type="entry name" value="Homoserine O-succinyltransferase"/>
    <property type="match status" value="1"/>
</dbReference>
<feature type="site" description="Important for acyl-CoA specificity" evidence="8">
    <location>
        <position position="111"/>
    </location>
</feature>
<evidence type="ECO:0000256" key="7">
    <source>
        <dbReference type="ARBA" id="ARBA00049043"/>
    </source>
</evidence>
<comment type="subcellular location">
    <subcellularLocation>
        <location evidence="1 8">Cytoplasm</location>
    </subcellularLocation>
</comment>
<dbReference type="EMBL" id="JACRSP010000001">
    <property type="protein sequence ID" value="MBC8535102.1"/>
    <property type="molecule type" value="Genomic_DNA"/>
</dbReference>
<dbReference type="PANTHER" id="PTHR20919:SF0">
    <property type="entry name" value="HOMOSERINE O-SUCCINYLTRANSFERASE"/>
    <property type="match status" value="1"/>
</dbReference>
<dbReference type="GO" id="GO:0019281">
    <property type="term" value="P:L-methionine biosynthetic process from homoserine via O-succinyl-L-homoserine and cystathionine"/>
    <property type="evidence" value="ECO:0007669"/>
    <property type="project" value="InterPro"/>
</dbReference>
<comment type="catalytic activity">
    <reaction evidence="7 8">
        <text>L-homoserine + acetyl-CoA = O-acetyl-L-homoserine + CoA</text>
        <dbReference type="Rhea" id="RHEA:13701"/>
        <dbReference type="ChEBI" id="CHEBI:57287"/>
        <dbReference type="ChEBI" id="CHEBI:57288"/>
        <dbReference type="ChEBI" id="CHEBI:57476"/>
        <dbReference type="ChEBI" id="CHEBI:57716"/>
        <dbReference type="EC" id="2.3.1.31"/>
    </reaction>
</comment>
<keyword evidence="2 8" id="KW-0963">Cytoplasm</keyword>
<dbReference type="InterPro" id="IPR005697">
    <property type="entry name" value="HST_MetA"/>
</dbReference>
<feature type="binding site" evidence="8">
    <location>
        <position position="249"/>
    </location>
    <ligand>
        <name>substrate</name>
    </ligand>
</feature>
<evidence type="ECO:0000256" key="8">
    <source>
        <dbReference type="HAMAP-Rule" id="MF_00295"/>
    </source>
</evidence>
<dbReference type="InterPro" id="IPR033752">
    <property type="entry name" value="MetA_family"/>
</dbReference>
<dbReference type="SUPFAM" id="SSF52317">
    <property type="entry name" value="Class I glutamine amidotransferase-like"/>
    <property type="match status" value="1"/>
</dbReference>
<keyword evidence="6 8" id="KW-0012">Acyltransferase</keyword>
<dbReference type="GO" id="GO:0004414">
    <property type="term" value="F:homoserine O-acetyltransferase activity"/>
    <property type="evidence" value="ECO:0007669"/>
    <property type="project" value="UniProtKB-EC"/>
</dbReference>
<evidence type="ECO:0000256" key="2">
    <source>
        <dbReference type="ARBA" id="ARBA00022490"/>
    </source>
</evidence>
<feature type="binding site" evidence="8">
    <location>
        <position position="163"/>
    </location>
    <ligand>
        <name>substrate</name>
    </ligand>
</feature>
<feature type="active site" description="Acyl-thioester intermediate" evidence="8 9">
    <location>
        <position position="142"/>
    </location>
</feature>
<feature type="active site" evidence="8">
    <location>
        <position position="237"/>
    </location>
</feature>
<comment type="function">
    <text evidence="8">Transfers an acetyl group from acetyl-CoA to L-homoserine, forming acetyl-L-homoserine.</text>
</comment>
<evidence type="ECO:0000256" key="3">
    <source>
        <dbReference type="ARBA" id="ARBA00022605"/>
    </source>
</evidence>
<feature type="active site" description="Proton acceptor" evidence="8">
    <location>
        <position position="235"/>
    </location>
</feature>
<keyword evidence="4 8" id="KW-0808">Transferase</keyword>
<keyword evidence="3 8" id="KW-0028">Amino-acid biosynthesis</keyword>
<name>A0A926DC12_9FIRM</name>
<dbReference type="Proteomes" id="UP000620366">
    <property type="component" value="Unassembled WGS sequence"/>
</dbReference>
<comment type="caution">
    <text evidence="10">The sequence shown here is derived from an EMBL/GenBank/DDBJ whole genome shotgun (WGS) entry which is preliminary data.</text>
</comment>
<dbReference type="PANTHER" id="PTHR20919">
    <property type="entry name" value="HOMOSERINE O-SUCCINYLTRANSFERASE"/>
    <property type="match status" value="1"/>
</dbReference>
<dbReference type="GO" id="GO:0008899">
    <property type="term" value="F:homoserine O-succinyltransferase activity"/>
    <property type="evidence" value="ECO:0007669"/>
    <property type="project" value="UniProtKB-UniRule"/>
</dbReference>
<keyword evidence="11" id="KW-1185">Reference proteome</keyword>
<evidence type="ECO:0000256" key="4">
    <source>
        <dbReference type="ARBA" id="ARBA00022679"/>
    </source>
</evidence>
<dbReference type="NCBIfam" id="TIGR01001">
    <property type="entry name" value="metA"/>
    <property type="match status" value="1"/>
</dbReference>
<organism evidence="10 11">
    <name type="scientific">Feifania hominis</name>
    <dbReference type="NCBI Taxonomy" id="2763660"/>
    <lineage>
        <taxon>Bacteria</taxon>
        <taxon>Bacillati</taxon>
        <taxon>Bacillota</taxon>
        <taxon>Clostridia</taxon>
        <taxon>Eubacteriales</taxon>
        <taxon>Feifaniaceae</taxon>
        <taxon>Feifania</taxon>
    </lineage>
</organism>